<comment type="caution">
    <text evidence="2">The sequence shown here is derived from an EMBL/GenBank/DDBJ whole genome shotgun (WGS) entry which is preliminary data.</text>
</comment>
<keyword evidence="1" id="KW-1133">Transmembrane helix</keyword>
<evidence type="ECO:0000313" key="3">
    <source>
        <dbReference type="Proteomes" id="UP000628775"/>
    </source>
</evidence>
<evidence type="ECO:0000256" key="1">
    <source>
        <dbReference type="SAM" id="Phobius"/>
    </source>
</evidence>
<keyword evidence="1" id="KW-0472">Membrane</keyword>
<accession>A0A8J3DVD7</accession>
<evidence type="ECO:0008006" key="4">
    <source>
        <dbReference type="Google" id="ProtNLM"/>
    </source>
</evidence>
<reference evidence="2" key="1">
    <citation type="journal article" date="2014" name="Int. J. Syst. Evol. Microbiol.">
        <title>Complete genome sequence of Corynebacterium casei LMG S-19264T (=DSM 44701T), isolated from a smear-ripened cheese.</title>
        <authorList>
            <consortium name="US DOE Joint Genome Institute (JGI-PGF)"/>
            <person name="Walter F."/>
            <person name="Albersmeier A."/>
            <person name="Kalinowski J."/>
            <person name="Ruckert C."/>
        </authorList>
    </citation>
    <scope>NUCLEOTIDE SEQUENCE</scope>
    <source>
        <strain evidence="2">CGMCC 1.15371</strain>
    </source>
</reference>
<proteinExistence type="predicted"/>
<dbReference type="Pfam" id="PF11193">
    <property type="entry name" value="DUF2812"/>
    <property type="match status" value="1"/>
</dbReference>
<feature type="transmembrane region" description="Helical" evidence="1">
    <location>
        <begin position="145"/>
        <end position="163"/>
    </location>
</feature>
<dbReference type="RefSeq" id="WP_188694311.1">
    <property type="nucleotide sequence ID" value="NZ_BMIR01000011.1"/>
</dbReference>
<keyword evidence="3" id="KW-1185">Reference proteome</keyword>
<dbReference type="EMBL" id="BMIR01000011">
    <property type="protein sequence ID" value="GGE44805.1"/>
    <property type="molecule type" value="Genomic_DNA"/>
</dbReference>
<reference evidence="2" key="2">
    <citation type="submission" date="2020-09" db="EMBL/GenBank/DDBJ databases">
        <authorList>
            <person name="Sun Q."/>
            <person name="Zhou Y."/>
        </authorList>
    </citation>
    <scope>NUCLEOTIDE SEQUENCE</scope>
    <source>
        <strain evidence="2">CGMCC 1.15371</strain>
    </source>
</reference>
<feature type="transmembrane region" description="Helical" evidence="1">
    <location>
        <begin position="121"/>
        <end position="139"/>
    </location>
</feature>
<dbReference type="Proteomes" id="UP000628775">
    <property type="component" value="Unassembled WGS sequence"/>
</dbReference>
<evidence type="ECO:0000313" key="2">
    <source>
        <dbReference type="EMBL" id="GGE44805.1"/>
    </source>
</evidence>
<dbReference type="InterPro" id="IPR021359">
    <property type="entry name" value="DUF2812"/>
</dbReference>
<protein>
    <recommendedName>
        <fullName evidence="4">DUF2812 domain-containing protein</fullName>
    </recommendedName>
</protein>
<organism evidence="2 3">
    <name type="scientific">Pullulanibacillus camelliae</name>
    <dbReference type="NCBI Taxonomy" id="1707096"/>
    <lineage>
        <taxon>Bacteria</taxon>
        <taxon>Bacillati</taxon>
        <taxon>Bacillota</taxon>
        <taxon>Bacilli</taxon>
        <taxon>Bacillales</taxon>
        <taxon>Sporolactobacillaceae</taxon>
        <taxon>Pullulanibacillus</taxon>
    </lineage>
</organism>
<keyword evidence="1" id="KW-0812">Transmembrane</keyword>
<name>A0A8J3DVD7_9BACL</name>
<dbReference type="AlphaFoldDB" id="A0A8J3DVD7"/>
<gene>
    <name evidence="2" type="ORF">GCM10011391_24530</name>
</gene>
<sequence length="178" mass="20980">MMSQAKKVLKMFPVWQMEEEEQWLSRMAQQGWQLTGCLPVIPVYIFEEQKSHSAVFKIDLQPELRKKDRGEYKQVFADSGWEFIIKRGDRYYFQGEGTELMSQDIYTDKPSKLERYKKQTTLLSMLAFIFCLNGVVHFLGEKPPFNFMKYIDGLGLLITLYGLTKLKLKMRGIARQQK</sequence>